<feature type="compositionally biased region" description="Pro residues" evidence="1">
    <location>
        <begin position="105"/>
        <end position="148"/>
    </location>
</feature>
<organism evidence="2">
    <name type="scientific">Chromera velia CCMP2878</name>
    <dbReference type="NCBI Taxonomy" id="1169474"/>
    <lineage>
        <taxon>Eukaryota</taxon>
        <taxon>Sar</taxon>
        <taxon>Alveolata</taxon>
        <taxon>Colpodellida</taxon>
        <taxon>Chromeraceae</taxon>
        <taxon>Chromera</taxon>
    </lineage>
</organism>
<protein>
    <submittedName>
        <fullName evidence="2">Uncharacterized protein</fullName>
    </submittedName>
</protein>
<reference evidence="2" key="1">
    <citation type="submission" date="2014-11" db="EMBL/GenBank/DDBJ databases">
        <authorList>
            <person name="Otto D Thomas"/>
            <person name="Naeem Raeece"/>
        </authorList>
    </citation>
    <scope>NUCLEOTIDE SEQUENCE</scope>
</reference>
<sequence length="192" mass="20355">MDGANPTQLANAFVSGVEKYTQIHNFLLTLDFASRRSLPTIEDKLRTFFDSDPAVIFDANLGAFMNLPLTAPKLHPTELVQTLELKSNGVVGLLREMLVLAPSPSSTPPEPSSAPGPQPPSASQPSSAPGPQPPSAPQPSSAPQPLSPLQPLSPVQSTWRGKGDLDEEKKLNNALRESVQSAEEDAIMAAGQ</sequence>
<proteinExistence type="predicted"/>
<accession>A0A0G4FAG2</accession>
<evidence type="ECO:0000256" key="1">
    <source>
        <dbReference type="SAM" id="MobiDB-lite"/>
    </source>
</evidence>
<evidence type="ECO:0000313" key="2">
    <source>
        <dbReference type="EMBL" id="CEM09415.1"/>
    </source>
</evidence>
<dbReference type="EMBL" id="CDMZ01000220">
    <property type="protein sequence ID" value="CEM09415.1"/>
    <property type="molecule type" value="Genomic_DNA"/>
</dbReference>
<dbReference type="AlphaFoldDB" id="A0A0G4FAG2"/>
<name>A0A0G4FAG2_9ALVE</name>
<feature type="region of interest" description="Disordered" evidence="1">
    <location>
        <begin position="101"/>
        <end position="166"/>
    </location>
</feature>
<dbReference type="VEuPathDB" id="CryptoDB:Cvel_2991"/>
<gene>
    <name evidence="2" type="ORF">Cvel_2991</name>
</gene>